<accession>A0A182QKH9</accession>
<proteinExistence type="predicted"/>
<dbReference type="Proteomes" id="UP000075886">
    <property type="component" value="Unassembled WGS sequence"/>
</dbReference>
<dbReference type="SUPFAM" id="SSF48113">
    <property type="entry name" value="Heme-dependent peroxidases"/>
    <property type="match status" value="2"/>
</dbReference>
<name>A0A182QKH9_9DIPT</name>
<dbReference type="PANTHER" id="PTHR11475">
    <property type="entry name" value="OXIDASE/PEROXIDASE"/>
    <property type="match status" value="1"/>
</dbReference>
<dbReference type="PROSITE" id="PS50292">
    <property type="entry name" value="PEROXIDASE_3"/>
    <property type="match status" value="2"/>
</dbReference>
<keyword evidence="1" id="KW-0560">Oxidoreductase</keyword>
<evidence type="ECO:0000256" key="2">
    <source>
        <dbReference type="PIRSR" id="PIRSR619791-2"/>
    </source>
</evidence>
<keyword evidence="2" id="KW-0349">Heme</keyword>
<dbReference type="InterPro" id="IPR037120">
    <property type="entry name" value="Haem_peroxidase_sf_animal"/>
</dbReference>
<keyword evidence="2" id="KW-0479">Metal-binding</keyword>
<reference evidence="3" key="2">
    <citation type="submission" date="2020-05" db="UniProtKB">
        <authorList>
            <consortium name="EnsemblMetazoa"/>
        </authorList>
    </citation>
    <scope>IDENTIFICATION</scope>
    <source>
        <strain evidence="3">FAR1</strain>
    </source>
</reference>
<keyword evidence="2" id="KW-0408">Iron</keyword>
<dbReference type="InterPro" id="IPR010255">
    <property type="entry name" value="Haem_peroxidase_sf"/>
</dbReference>
<dbReference type="PANTHER" id="PTHR11475:SF134">
    <property type="entry name" value="LD42267P"/>
    <property type="match status" value="1"/>
</dbReference>
<dbReference type="Gene3D" id="1.10.640.10">
    <property type="entry name" value="Haem peroxidase domain superfamily, animal type"/>
    <property type="match status" value="2"/>
</dbReference>
<evidence type="ECO:0000313" key="3">
    <source>
        <dbReference type="EnsemblMetazoa" id="AFAF012062-PA"/>
    </source>
</evidence>
<dbReference type="GO" id="GO:0006979">
    <property type="term" value="P:response to oxidative stress"/>
    <property type="evidence" value="ECO:0007669"/>
    <property type="project" value="InterPro"/>
</dbReference>
<reference evidence="4" key="1">
    <citation type="submission" date="2014-01" db="EMBL/GenBank/DDBJ databases">
        <title>The Genome Sequence of Anopheles farauti FAR1 (V2).</title>
        <authorList>
            <consortium name="The Broad Institute Genomics Platform"/>
            <person name="Neafsey D.E."/>
            <person name="Besansky N."/>
            <person name="Howell P."/>
            <person name="Walton C."/>
            <person name="Young S.K."/>
            <person name="Zeng Q."/>
            <person name="Gargeya S."/>
            <person name="Fitzgerald M."/>
            <person name="Haas B."/>
            <person name="Abouelleil A."/>
            <person name="Allen A.W."/>
            <person name="Alvarado L."/>
            <person name="Arachchi H.M."/>
            <person name="Berlin A.M."/>
            <person name="Chapman S.B."/>
            <person name="Gainer-Dewar J."/>
            <person name="Goldberg J."/>
            <person name="Griggs A."/>
            <person name="Gujja S."/>
            <person name="Hansen M."/>
            <person name="Howarth C."/>
            <person name="Imamovic A."/>
            <person name="Ireland A."/>
            <person name="Larimer J."/>
            <person name="McCowan C."/>
            <person name="Murphy C."/>
            <person name="Pearson M."/>
            <person name="Poon T.W."/>
            <person name="Priest M."/>
            <person name="Roberts A."/>
            <person name="Saif S."/>
            <person name="Shea T."/>
            <person name="Sisk P."/>
            <person name="Sykes S."/>
            <person name="Wortman J."/>
            <person name="Nusbaum C."/>
            <person name="Birren B."/>
        </authorList>
    </citation>
    <scope>NUCLEOTIDE SEQUENCE [LARGE SCALE GENOMIC DNA]</scope>
    <source>
        <strain evidence="4">FAR1</strain>
    </source>
</reference>
<dbReference type="GO" id="GO:0020037">
    <property type="term" value="F:heme binding"/>
    <property type="evidence" value="ECO:0007669"/>
    <property type="project" value="InterPro"/>
</dbReference>
<dbReference type="Pfam" id="PF03098">
    <property type="entry name" value="An_peroxidase"/>
    <property type="match status" value="4"/>
</dbReference>
<evidence type="ECO:0000256" key="1">
    <source>
        <dbReference type="ARBA" id="ARBA00022559"/>
    </source>
</evidence>
<dbReference type="InterPro" id="IPR019791">
    <property type="entry name" value="Haem_peroxidase_animal"/>
</dbReference>
<keyword evidence="1" id="KW-0575">Peroxidase</keyword>
<dbReference type="GO" id="GO:0004601">
    <property type="term" value="F:peroxidase activity"/>
    <property type="evidence" value="ECO:0007669"/>
    <property type="project" value="UniProtKB-KW"/>
</dbReference>
<dbReference type="EMBL" id="AXCN02000154">
    <property type="status" value="NOT_ANNOTATED_CDS"/>
    <property type="molecule type" value="Genomic_DNA"/>
</dbReference>
<organism evidence="3 4">
    <name type="scientific">Anopheles farauti</name>
    <dbReference type="NCBI Taxonomy" id="69004"/>
    <lineage>
        <taxon>Eukaryota</taxon>
        <taxon>Metazoa</taxon>
        <taxon>Ecdysozoa</taxon>
        <taxon>Arthropoda</taxon>
        <taxon>Hexapoda</taxon>
        <taxon>Insecta</taxon>
        <taxon>Pterygota</taxon>
        <taxon>Neoptera</taxon>
        <taxon>Endopterygota</taxon>
        <taxon>Diptera</taxon>
        <taxon>Nematocera</taxon>
        <taxon>Culicoidea</taxon>
        <taxon>Culicidae</taxon>
        <taxon>Anophelinae</taxon>
        <taxon>Anopheles</taxon>
    </lineage>
</organism>
<evidence type="ECO:0000313" key="4">
    <source>
        <dbReference type="Proteomes" id="UP000075886"/>
    </source>
</evidence>
<dbReference type="GO" id="GO:0046872">
    <property type="term" value="F:metal ion binding"/>
    <property type="evidence" value="ECO:0007669"/>
    <property type="project" value="UniProtKB-KW"/>
</dbReference>
<protein>
    <submittedName>
        <fullName evidence="3">Uncharacterized protein</fullName>
    </submittedName>
</protein>
<feature type="binding site" description="axial binding residue" evidence="2">
    <location>
        <position position="1090"/>
    </location>
    <ligand>
        <name>heme b</name>
        <dbReference type="ChEBI" id="CHEBI:60344"/>
    </ligand>
    <ligandPart>
        <name>Fe</name>
        <dbReference type="ChEBI" id="CHEBI:18248"/>
    </ligandPart>
</feature>
<dbReference type="EMBL" id="AXCN02000153">
    <property type="status" value="NOT_ANNOTATED_CDS"/>
    <property type="molecule type" value="Genomic_DNA"/>
</dbReference>
<dbReference type="EnsemblMetazoa" id="AFAF012062-RA">
    <property type="protein sequence ID" value="AFAF012062-PA"/>
    <property type="gene ID" value="AFAF012062"/>
</dbReference>
<sequence length="1312" mass="148727">MHTRGRLVKSHRDTYRLNKSPVTYDAYDGQCGYQPKCYGDNSCPNLQDLGSLEQEAVQKALFELEMNEAVSKDARYLMTEAEFDFAFFQTKPIRPQEELGVRRTLTTQTLMELLTQRYTYCQVRNLLDGRCFQNVTLSCCQGNEQISCDPNYPYRSYDGSCNNLQNPSWGMRGRPLLHLIAPCYRDGVSQPAVSKSGRCLPYNRGLIKELAETLDKRVINGTSSMNMCGVFLSEFINSDMIGRATKRTKHATDGFRGCRADGQDRSPFQTPLTKPLWVAGNDSYYGPLGVRCLNFSPQEKANDRCEIKHVAERNLESSYLDLSSLYSEHPEYDAQGRLRQFQCGATDSIVNSEPISVQFFAIAGLFGNLHNYCVDRAVGCSPGGGPVYERCRAFTIAVYQKIVYEQLLPFLFGDQLYGACGLDCEYNPDVEAAVSMVYKNGPGRFQHVWIPKTMLYAPQGQTQSLPFGVFFHDHERFDCSGALAGVLETPITIGRLVSESVDSFYSLDGVRGTCLPCIDLARNRDAGLCPLVTYKHFIEQLIGEESKCYHTFNDMDDLFRPDVLQYFSEKYEHPGDIDVVMANMDRRFYPGAKLPKLVAQSTCLEFKRLKCTDRFFYTWNPYLGEGTRHLVKAFDMTVLLALFTDMREVPIQAFSVGSPRVASSDYYGGYDQQCGYESNCYGDESCPNVAAFGEIEQEAFIKAIAELLSNEEKAQNSCYRIKKSEFDFAFFQTKPIGRAEDLDVRRTLTTEKFLKTLVKKFSKCQLKNLLEGRCRTNDTLSCCEGAEEIACDPDYPYRSYDGSCNNLQHPSWGKRGRALKHPFAPCYSDLVSKPARSRSGKSLPQNRKLISELATFLDRYGSDSSSTLNMFMMFCLEFVTSDMIGRVNKRTQCPTQGFRGCRADGQDRSGFVSSLTNPLRVFQDDAYYGGSCVRCLNFSPQEKANDQCELKYVAERNLESSYLDLSSLYGEHPAYDAKGKLSLFHCGITEPVAQTAPLTVQFFALAGLFGKLHNYCVDRIRSCSQFKEPVEERCRTLTIAVYQKIVYEQLLPVLFGEELYNLCGLDCEYNPYVESVVSQSYKNGPGRFAHKWIPDKMKYKTEWRPLNEFFRNHEQYDCTATLVGSLETPIKTDGLADAIVNKFYTADGERGTCLPCIDLARNRDAGLCPLVTYKHFVEQVAGEESRCYKSFDDLSDMFSPQHYESPADIDVLFSFLDERFYPAGNMPKLVSQSTCIEFKRLKCTDRFFYTWNKNLGEGARRLVDILDFTALLAMFTGMKEVPLEPMIVNGPKVAASEVRKYLDSVAYLYCEI</sequence>
<keyword evidence="4" id="KW-1185">Reference proteome</keyword>
<dbReference type="VEuPathDB" id="VectorBase:AFAF012062"/>